<dbReference type="Proteomes" id="UP000237271">
    <property type="component" value="Unassembled WGS sequence"/>
</dbReference>
<dbReference type="AlphaFoldDB" id="A0A2P4WWD0"/>
<comment type="caution">
    <text evidence="2">The sequence shown here is derived from an EMBL/GenBank/DDBJ whole genome shotgun (WGS) entry which is preliminary data.</text>
</comment>
<feature type="signal peptide" evidence="1">
    <location>
        <begin position="1"/>
        <end position="23"/>
    </location>
</feature>
<feature type="chain" id="PRO_5015149387" evidence="1">
    <location>
        <begin position="24"/>
        <end position="163"/>
    </location>
</feature>
<protein>
    <submittedName>
        <fullName evidence="2">Secreted RxLR effector peptide protein</fullName>
    </submittedName>
</protein>
<organism evidence="2 3">
    <name type="scientific">Phytophthora palmivora</name>
    <dbReference type="NCBI Taxonomy" id="4796"/>
    <lineage>
        <taxon>Eukaryota</taxon>
        <taxon>Sar</taxon>
        <taxon>Stramenopiles</taxon>
        <taxon>Oomycota</taxon>
        <taxon>Peronosporomycetes</taxon>
        <taxon>Peronosporales</taxon>
        <taxon>Peronosporaceae</taxon>
        <taxon>Phytophthora</taxon>
    </lineage>
</organism>
<dbReference type="PROSITE" id="PS51257">
    <property type="entry name" value="PROKAR_LIPOPROTEIN"/>
    <property type="match status" value="1"/>
</dbReference>
<dbReference type="OrthoDB" id="116496at2759"/>
<dbReference type="EMBL" id="NCKW01020616">
    <property type="protein sequence ID" value="POM57607.1"/>
    <property type="molecule type" value="Genomic_DNA"/>
</dbReference>
<gene>
    <name evidence="2" type="ORF">PHPALM_37856</name>
</gene>
<accession>A0A2P4WWD0</accession>
<evidence type="ECO:0000313" key="3">
    <source>
        <dbReference type="Proteomes" id="UP000237271"/>
    </source>
</evidence>
<evidence type="ECO:0000313" key="2">
    <source>
        <dbReference type="EMBL" id="POM57607.1"/>
    </source>
</evidence>
<keyword evidence="3" id="KW-1185">Reference proteome</keyword>
<keyword evidence="1" id="KW-0732">Signal</keyword>
<evidence type="ECO:0000256" key="1">
    <source>
        <dbReference type="SAM" id="SignalP"/>
    </source>
</evidence>
<name>A0A2P4WWD0_9STRA</name>
<reference evidence="2 3" key="1">
    <citation type="journal article" date="2017" name="Genome Biol. Evol.">
        <title>Phytophthora megakarya and P. palmivora, closely related causal agents of cacao black pod rot, underwent increases in genome sizes and gene numbers by different mechanisms.</title>
        <authorList>
            <person name="Ali S.S."/>
            <person name="Shao J."/>
            <person name="Lary D.J."/>
            <person name="Kronmiller B."/>
            <person name="Shen D."/>
            <person name="Strem M.D."/>
            <person name="Amoako-Attah I."/>
            <person name="Akrofi A.Y."/>
            <person name="Begoude B.A."/>
            <person name="Ten Hoopen G.M."/>
            <person name="Coulibaly K."/>
            <person name="Kebe B.I."/>
            <person name="Melnick R.L."/>
            <person name="Guiltinan M.J."/>
            <person name="Tyler B.M."/>
            <person name="Meinhardt L.W."/>
            <person name="Bailey B.A."/>
        </authorList>
    </citation>
    <scope>NUCLEOTIDE SEQUENCE [LARGE SCALE GENOMIC DNA]</scope>
    <source>
        <strain evidence="3">sbr112.9</strain>
    </source>
</reference>
<sequence length="163" mass="17158">MRFAVFLTLLVATFIACTSFASAENAANDIDIRRLRANAPPVPGVENAAKNAAAWVSKLKTETALTNAVKQVMASNTDEQAVRLAISRYASVKEGATISDEAIAKLSASMATVVQKSPKSWPRLRKFAKYTLGATVGALAIYGAYKLLTRNSASTTATTAGSA</sequence>
<proteinExistence type="predicted"/>